<organism evidence="2 3">
    <name type="scientific">Porcisia hertigi</name>
    <dbReference type="NCBI Taxonomy" id="2761500"/>
    <lineage>
        <taxon>Eukaryota</taxon>
        <taxon>Discoba</taxon>
        <taxon>Euglenozoa</taxon>
        <taxon>Kinetoplastea</taxon>
        <taxon>Metakinetoplastina</taxon>
        <taxon>Trypanosomatida</taxon>
        <taxon>Trypanosomatidae</taxon>
        <taxon>Leishmaniinae</taxon>
        <taxon>Porcisia</taxon>
    </lineage>
</organism>
<dbReference type="Proteomes" id="UP000674318">
    <property type="component" value="Unassembled WGS sequence"/>
</dbReference>
<gene>
    <name evidence="2" type="ORF">JKF63_02815</name>
</gene>
<proteinExistence type="predicted"/>
<reference evidence="2 3" key="1">
    <citation type="submission" date="2021-02" db="EMBL/GenBank/DDBJ databases">
        <title>Porcisia hertigi Genome sequencing and assembly.</title>
        <authorList>
            <person name="Almutairi H."/>
            <person name="Gatherer D."/>
        </authorList>
    </citation>
    <scope>NUCLEOTIDE SEQUENCE [LARGE SCALE GENOMIC DNA]</scope>
    <source>
        <strain evidence="2 3">C119</strain>
    </source>
</reference>
<dbReference type="EMBL" id="JAFJZO010000030">
    <property type="protein sequence ID" value="KAG5498529.1"/>
    <property type="molecule type" value="Genomic_DNA"/>
</dbReference>
<evidence type="ECO:0000256" key="1">
    <source>
        <dbReference type="SAM" id="MobiDB-lite"/>
    </source>
</evidence>
<dbReference type="OrthoDB" id="271862at2759"/>
<feature type="region of interest" description="Disordered" evidence="1">
    <location>
        <begin position="456"/>
        <end position="493"/>
    </location>
</feature>
<dbReference type="GeneID" id="94288916"/>
<dbReference type="KEGG" id="phet:94288916"/>
<feature type="compositionally biased region" description="Low complexity" evidence="1">
    <location>
        <begin position="460"/>
        <end position="477"/>
    </location>
</feature>
<evidence type="ECO:0000313" key="2">
    <source>
        <dbReference type="EMBL" id="KAG5498529.1"/>
    </source>
</evidence>
<protein>
    <submittedName>
        <fullName evidence="2">Uncharacterized protein</fullName>
    </submittedName>
</protein>
<evidence type="ECO:0000313" key="3">
    <source>
        <dbReference type="Proteomes" id="UP000674318"/>
    </source>
</evidence>
<dbReference type="AlphaFoldDB" id="A0A836L501"/>
<sequence length="563" mass="61485">MSRVTRAWRAVSARGAAPHTTISSSSLADSVSPILRTSRYLRHAPPQLYVTCAHDQGIPPHGCGRHMTRVIDVSREASPDSPPHTQSIYLLTSTSMSDIEFKDPTAQSQVLVGLPRVQSIDAAHRFCETHATTLSRVHHILLPGDVSPLQSALVKRLLELVPQARLVCNCFGQALLTNATFHDGVRRAVLENAPNTPLELLRFAELPEDRVSAAADGDIVAVDDAKRTGESPVPVPMRTLRVVAVKNKGQQQRRREHNQTHHPPHFTNGALFFYDDAFNALFVGHTLHRVPWLSMVLTEASREFLLPMPPSLAMQHPLSRPSPLLDTWRVLEGCEEMVDALRQTPELERVLACSYGELCGSVEDCITALESSSDALERLRSRLARRLETETSRDVHRWSTALLNRVVHEVVCTQKASVPTSSEVQEAFVHWAKTDGPWGHLSTCLAHAAMVLPPSAETEGAAGTSPPPIGSGAAPSSVPTVEAPMTGQSGAPGALEGAHGVELLVAVFNRKGLGALTRTVQRETIDVQVFLSMSEEDLKSVFKATFGITKRLALLQEELRKNL</sequence>
<comment type="caution">
    <text evidence="2">The sequence shown here is derived from an EMBL/GenBank/DDBJ whole genome shotgun (WGS) entry which is preliminary data.</text>
</comment>
<accession>A0A836L501</accession>
<dbReference type="RefSeq" id="XP_067755283.1">
    <property type="nucleotide sequence ID" value="XM_067898839.1"/>
</dbReference>
<name>A0A836L501_9TRYP</name>
<keyword evidence="3" id="KW-1185">Reference proteome</keyword>